<protein>
    <submittedName>
        <fullName evidence="5">AraC-type DNA-binding protein</fullName>
    </submittedName>
</protein>
<gene>
    <name evidence="5" type="ORF">SAMN03080594_106147</name>
</gene>
<dbReference type="SUPFAM" id="SSF46689">
    <property type="entry name" value="Homeodomain-like"/>
    <property type="match status" value="2"/>
</dbReference>
<evidence type="ECO:0000256" key="3">
    <source>
        <dbReference type="ARBA" id="ARBA00023163"/>
    </source>
</evidence>
<dbReference type="SMART" id="SM00342">
    <property type="entry name" value="HTH_ARAC"/>
    <property type="match status" value="1"/>
</dbReference>
<keyword evidence="6" id="KW-1185">Reference proteome</keyword>
<evidence type="ECO:0000313" key="6">
    <source>
        <dbReference type="Proteomes" id="UP000184406"/>
    </source>
</evidence>
<dbReference type="InterPro" id="IPR011051">
    <property type="entry name" value="RmlC_Cupin_sf"/>
</dbReference>
<dbReference type="Gene3D" id="2.60.120.10">
    <property type="entry name" value="Jelly Rolls"/>
    <property type="match status" value="1"/>
</dbReference>
<evidence type="ECO:0000313" key="5">
    <source>
        <dbReference type="EMBL" id="SHF67833.1"/>
    </source>
</evidence>
<dbReference type="InterPro" id="IPR018060">
    <property type="entry name" value="HTH_AraC"/>
</dbReference>
<dbReference type="OrthoDB" id="1410704at2"/>
<dbReference type="PANTHER" id="PTHR43280:SF27">
    <property type="entry name" value="TRANSCRIPTIONAL REGULATOR MTLR"/>
    <property type="match status" value="1"/>
</dbReference>
<dbReference type="InterPro" id="IPR009057">
    <property type="entry name" value="Homeodomain-like_sf"/>
</dbReference>
<evidence type="ECO:0000259" key="4">
    <source>
        <dbReference type="PROSITE" id="PS01124"/>
    </source>
</evidence>
<feature type="domain" description="HTH araC/xylS-type" evidence="4">
    <location>
        <begin position="182"/>
        <end position="280"/>
    </location>
</feature>
<keyword evidence="2 5" id="KW-0238">DNA-binding</keyword>
<dbReference type="Gene3D" id="1.10.10.60">
    <property type="entry name" value="Homeodomain-like"/>
    <property type="match status" value="2"/>
</dbReference>
<evidence type="ECO:0000256" key="2">
    <source>
        <dbReference type="ARBA" id="ARBA00023125"/>
    </source>
</evidence>
<dbReference type="InterPro" id="IPR014710">
    <property type="entry name" value="RmlC-like_jellyroll"/>
</dbReference>
<dbReference type="GO" id="GO:0003700">
    <property type="term" value="F:DNA-binding transcription factor activity"/>
    <property type="evidence" value="ECO:0007669"/>
    <property type="project" value="InterPro"/>
</dbReference>
<dbReference type="AlphaFoldDB" id="A0A1M5DLH7"/>
<dbReference type="PANTHER" id="PTHR43280">
    <property type="entry name" value="ARAC-FAMILY TRANSCRIPTIONAL REGULATOR"/>
    <property type="match status" value="1"/>
</dbReference>
<keyword evidence="1" id="KW-0805">Transcription regulation</keyword>
<accession>A0A1M5DLH7</accession>
<dbReference type="SUPFAM" id="SSF51182">
    <property type="entry name" value="RmlC-like cupins"/>
    <property type="match status" value="1"/>
</dbReference>
<proteinExistence type="predicted"/>
<dbReference type="PROSITE" id="PS00041">
    <property type="entry name" value="HTH_ARAC_FAMILY_1"/>
    <property type="match status" value="1"/>
</dbReference>
<organism evidence="5 6">
    <name type="scientific">Arenibacter palladensis</name>
    <dbReference type="NCBI Taxonomy" id="237373"/>
    <lineage>
        <taxon>Bacteria</taxon>
        <taxon>Pseudomonadati</taxon>
        <taxon>Bacteroidota</taxon>
        <taxon>Flavobacteriia</taxon>
        <taxon>Flavobacteriales</taxon>
        <taxon>Flavobacteriaceae</taxon>
        <taxon>Arenibacter</taxon>
    </lineage>
</organism>
<dbReference type="Pfam" id="PF12833">
    <property type="entry name" value="HTH_18"/>
    <property type="match status" value="1"/>
</dbReference>
<keyword evidence="3" id="KW-0804">Transcription</keyword>
<name>A0A1M5DLH7_9FLAO</name>
<dbReference type="Proteomes" id="UP000184406">
    <property type="component" value="Unassembled WGS sequence"/>
</dbReference>
<sequence length="282" mass="32685">MEFIFEKIFVPNKHSFISRKLPLASNARIHSHRNFELNFITSGSGRRIVGDNISGFEKGDLVLLGPNLPHCWEALDFEKGNDPFCIVTHFSEDIINSDFFRMPELEQVVDLLKQSSTGLRFKLNNDSHIRQSLEKMTQLEGLEYYIEMLKIFNFLLQVDERENLSNPNNSSAVFSKNLDKINKVYEYVFQNIQEGVKLEEAAAVLNMAPSSFCRYFKKKTDLTFMEYVKSVRVGIAAKLLAETDKQITQICFESGYNNLANFNHYFKHIMGKTPSDYRKTFR</sequence>
<dbReference type="RefSeq" id="WP_072863497.1">
    <property type="nucleotide sequence ID" value="NZ_FQUX01000006.1"/>
</dbReference>
<evidence type="ECO:0000256" key="1">
    <source>
        <dbReference type="ARBA" id="ARBA00023015"/>
    </source>
</evidence>
<dbReference type="EMBL" id="FQUX01000006">
    <property type="protein sequence ID" value="SHF67833.1"/>
    <property type="molecule type" value="Genomic_DNA"/>
</dbReference>
<dbReference type="GO" id="GO:0043565">
    <property type="term" value="F:sequence-specific DNA binding"/>
    <property type="evidence" value="ECO:0007669"/>
    <property type="project" value="InterPro"/>
</dbReference>
<reference evidence="6" key="1">
    <citation type="submission" date="2016-11" db="EMBL/GenBank/DDBJ databases">
        <authorList>
            <person name="Varghese N."/>
            <person name="Submissions S."/>
        </authorList>
    </citation>
    <scope>NUCLEOTIDE SEQUENCE [LARGE SCALE GENOMIC DNA]</scope>
    <source>
        <strain evidence="6">DSM 17539</strain>
    </source>
</reference>
<dbReference type="PROSITE" id="PS01124">
    <property type="entry name" value="HTH_ARAC_FAMILY_2"/>
    <property type="match status" value="1"/>
</dbReference>
<dbReference type="InterPro" id="IPR018062">
    <property type="entry name" value="HTH_AraC-typ_CS"/>
</dbReference>